<evidence type="ECO:0000256" key="5">
    <source>
        <dbReference type="ARBA" id="ARBA00022741"/>
    </source>
</evidence>
<dbReference type="Proteomes" id="UP000250070">
    <property type="component" value="Unassembled WGS sequence"/>
</dbReference>
<keyword evidence="7" id="KW-0520">NAD</keyword>
<keyword evidence="4" id="KW-0479">Metal-binding</keyword>
<protein>
    <recommendedName>
        <fullName evidence="10">3-dehydroquinate synthase</fullName>
        <ecNumber evidence="10">4.2.3.4</ecNumber>
    </recommendedName>
</protein>
<dbReference type="GeneID" id="83863061"/>
<dbReference type="GO" id="GO:0046872">
    <property type="term" value="F:metal ion binding"/>
    <property type="evidence" value="ECO:0007669"/>
    <property type="project" value="UniProtKB-KW"/>
</dbReference>
<feature type="domain" description="3-dehydroquinate synthase N-terminal" evidence="11">
    <location>
        <begin position="63"/>
        <end position="174"/>
    </location>
</feature>
<keyword evidence="5" id="KW-0547">Nucleotide-binding</keyword>
<name>A0A2X1Y5R0_9FIRM</name>
<proteinExistence type="predicted"/>
<evidence type="ECO:0000256" key="7">
    <source>
        <dbReference type="ARBA" id="ARBA00023027"/>
    </source>
</evidence>
<organism evidence="13 14">
    <name type="scientific">Peptoniphilus harei</name>
    <dbReference type="NCBI Taxonomy" id="54005"/>
    <lineage>
        <taxon>Bacteria</taxon>
        <taxon>Bacillati</taxon>
        <taxon>Bacillota</taxon>
        <taxon>Tissierellia</taxon>
        <taxon>Tissierellales</taxon>
        <taxon>Peptoniphilaceae</taxon>
        <taxon>Peptoniphilus</taxon>
    </lineage>
</organism>
<keyword evidence="6" id="KW-0862">Zinc</keyword>
<dbReference type="PIRSF" id="PIRSF001455">
    <property type="entry name" value="DHQ_synth"/>
    <property type="match status" value="1"/>
</dbReference>
<dbReference type="InterPro" id="IPR030960">
    <property type="entry name" value="DHQS/DOIS_N"/>
</dbReference>
<gene>
    <name evidence="13" type="primary">aroB</name>
    <name evidence="13" type="ORF">NCTC13076_01590</name>
</gene>
<keyword evidence="8 13" id="KW-0456">Lyase</keyword>
<keyword evidence="9" id="KW-0170">Cobalt</keyword>
<dbReference type="EC" id="4.2.3.4" evidence="10"/>
<sequence>MEILVKENNYKINIEYKSDDKLRDFLRGRSESKFLLITDDNVFSLYEDRIKNIMKDLSYYVFKIVPGERSKSIENYIKINKFLVENNFNRGDAIISFGGGVVGDLGGFVASTYLRGIDFIAVPTTLLSMIDSSVGGKNGINFMDLKNQVGSFYFPSYVHIDYSFLETLDERNINNGLAEIFKYSVLKDRELFDYLKSADKIDYEEIIYKSLNIKLDFVRDDERDKGKRQKLNLGHTIGHGIESLSNYKLNHGESIGIGTIYMARAAYKLGLAKDEFYKDLIEAYKKHNLPISYDFDTDKILEVLKHDKKIKNNIINLIIPTEIGQVISKKMNFDDLREFIELGKDDD</sequence>
<dbReference type="InterPro" id="IPR016037">
    <property type="entry name" value="DHQ_synth_AroB"/>
</dbReference>
<dbReference type="AlphaFoldDB" id="A0A2X1Y5R0"/>
<evidence type="ECO:0000313" key="14">
    <source>
        <dbReference type="Proteomes" id="UP000250070"/>
    </source>
</evidence>
<feature type="domain" description="3-dehydroquinate synthase C-terminal" evidence="12">
    <location>
        <begin position="176"/>
        <end position="309"/>
    </location>
</feature>
<evidence type="ECO:0000256" key="2">
    <source>
        <dbReference type="ARBA" id="ARBA00001941"/>
    </source>
</evidence>
<dbReference type="Pfam" id="PF01761">
    <property type="entry name" value="DHQ_synthase"/>
    <property type="match status" value="1"/>
</dbReference>
<dbReference type="SUPFAM" id="SSF56796">
    <property type="entry name" value="Dehydroquinate synthase-like"/>
    <property type="match status" value="1"/>
</dbReference>
<dbReference type="GO" id="GO:0005737">
    <property type="term" value="C:cytoplasm"/>
    <property type="evidence" value="ECO:0007669"/>
    <property type="project" value="InterPro"/>
</dbReference>
<dbReference type="PANTHER" id="PTHR43622:SF1">
    <property type="entry name" value="3-DEHYDROQUINATE SYNTHASE"/>
    <property type="match status" value="1"/>
</dbReference>
<dbReference type="InterPro" id="IPR030963">
    <property type="entry name" value="DHQ_synth_fam"/>
</dbReference>
<dbReference type="NCBIfam" id="TIGR01357">
    <property type="entry name" value="aroB"/>
    <property type="match status" value="1"/>
</dbReference>
<dbReference type="PANTHER" id="PTHR43622">
    <property type="entry name" value="3-DEHYDROQUINATE SYNTHASE"/>
    <property type="match status" value="1"/>
</dbReference>
<dbReference type="GO" id="GO:0009423">
    <property type="term" value="P:chorismate biosynthetic process"/>
    <property type="evidence" value="ECO:0007669"/>
    <property type="project" value="UniProtKB-UniRule"/>
</dbReference>
<evidence type="ECO:0000256" key="9">
    <source>
        <dbReference type="ARBA" id="ARBA00023285"/>
    </source>
</evidence>
<evidence type="ECO:0000256" key="6">
    <source>
        <dbReference type="ARBA" id="ARBA00022833"/>
    </source>
</evidence>
<comment type="cofactor">
    <cofactor evidence="2">
        <name>Co(2+)</name>
        <dbReference type="ChEBI" id="CHEBI:48828"/>
    </cofactor>
</comment>
<reference evidence="13 14" key="1">
    <citation type="submission" date="2018-06" db="EMBL/GenBank/DDBJ databases">
        <authorList>
            <consortium name="Pathogen Informatics"/>
            <person name="Doyle S."/>
        </authorList>
    </citation>
    <scope>NUCLEOTIDE SEQUENCE [LARGE SCALE GENOMIC DNA]</scope>
    <source>
        <strain evidence="13 14">NCTC13076</strain>
    </source>
</reference>
<comment type="cofactor">
    <cofactor evidence="3">
        <name>Zn(2+)</name>
        <dbReference type="ChEBI" id="CHEBI:29105"/>
    </cofactor>
</comment>
<dbReference type="FunFam" id="3.40.50.1970:FF:000007">
    <property type="entry name" value="Pentafunctional AROM polypeptide"/>
    <property type="match status" value="1"/>
</dbReference>
<evidence type="ECO:0000256" key="10">
    <source>
        <dbReference type="NCBIfam" id="TIGR01357"/>
    </source>
</evidence>
<dbReference type="Pfam" id="PF24621">
    <property type="entry name" value="DHQS_C"/>
    <property type="match status" value="1"/>
</dbReference>
<dbReference type="RefSeq" id="WP_112890166.1">
    <property type="nucleotide sequence ID" value="NZ_CP068103.1"/>
</dbReference>
<evidence type="ECO:0000256" key="1">
    <source>
        <dbReference type="ARBA" id="ARBA00001911"/>
    </source>
</evidence>
<evidence type="ECO:0000256" key="3">
    <source>
        <dbReference type="ARBA" id="ARBA00001947"/>
    </source>
</evidence>
<evidence type="ECO:0000259" key="12">
    <source>
        <dbReference type="Pfam" id="PF24621"/>
    </source>
</evidence>
<comment type="cofactor">
    <cofactor evidence="1">
        <name>NAD(+)</name>
        <dbReference type="ChEBI" id="CHEBI:57540"/>
    </cofactor>
</comment>
<evidence type="ECO:0000259" key="11">
    <source>
        <dbReference type="Pfam" id="PF01761"/>
    </source>
</evidence>
<dbReference type="Gene3D" id="3.40.50.1970">
    <property type="match status" value="1"/>
</dbReference>
<dbReference type="GO" id="GO:0003856">
    <property type="term" value="F:3-dehydroquinate synthase activity"/>
    <property type="evidence" value="ECO:0007669"/>
    <property type="project" value="UniProtKB-UniRule"/>
</dbReference>
<dbReference type="GO" id="GO:0009073">
    <property type="term" value="P:aromatic amino acid family biosynthetic process"/>
    <property type="evidence" value="ECO:0007669"/>
    <property type="project" value="InterPro"/>
</dbReference>
<dbReference type="InterPro" id="IPR056179">
    <property type="entry name" value="DHQS_C"/>
</dbReference>
<dbReference type="InterPro" id="IPR050071">
    <property type="entry name" value="Dehydroquinate_synthase"/>
</dbReference>
<dbReference type="CDD" id="cd08195">
    <property type="entry name" value="DHQS"/>
    <property type="match status" value="1"/>
</dbReference>
<dbReference type="OrthoDB" id="9806583at2"/>
<evidence type="ECO:0000313" key="13">
    <source>
        <dbReference type="EMBL" id="SPY48504.1"/>
    </source>
</evidence>
<dbReference type="EMBL" id="UATM01000032">
    <property type="protein sequence ID" value="SPY48504.1"/>
    <property type="molecule type" value="Genomic_DNA"/>
</dbReference>
<dbReference type="Gene3D" id="1.20.1090.10">
    <property type="entry name" value="Dehydroquinate synthase-like - alpha domain"/>
    <property type="match status" value="1"/>
</dbReference>
<dbReference type="STRING" id="54005.HMPREF3229_01216"/>
<accession>A0A2X1Y5R0</accession>
<evidence type="ECO:0000256" key="4">
    <source>
        <dbReference type="ARBA" id="ARBA00022723"/>
    </source>
</evidence>
<evidence type="ECO:0000256" key="8">
    <source>
        <dbReference type="ARBA" id="ARBA00023239"/>
    </source>
</evidence>
<dbReference type="GO" id="GO:0000166">
    <property type="term" value="F:nucleotide binding"/>
    <property type="evidence" value="ECO:0007669"/>
    <property type="project" value="UniProtKB-KW"/>
</dbReference>